<feature type="coiled-coil region" evidence="11">
    <location>
        <begin position="450"/>
        <end position="484"/>
    </location>
</feature>
<dbReference type="InterPro" id="IPR027640">
    <property type="entry name" value="Kinesin-like_fam"/>
</dbReference>
<dbReference type="GO" id="GO:1904115">
    <property type="term" value="C:axon cytoplasm"/>
    <property type="evidence" value="ECO:0007669"/>
    <property type="project" value="GOC"/>
</dbReference>
<feature type="coiled-coil region" evidence="11">
    <location>
        <begin position="797"/>
        <end position="915"/>
    </location>
</feature>
<proteinExistence type="inferred from homology"/>
<name>Q4TBE0_TETNG</name>
<evidence type="ECO:0000256" key="5">
    <source>
        <dbReference type="ARBA" id="ARBA00022840"/>
    </source>
</evidence>
<dbReference type="SMART" id="SM00129">
    <property type="entry name" value="KISc"/>
    <property type="match status" value="1"/>
</dbReference>
<dbReference type="PRINTS" id="PR00380">
    <property type="entry name" value="KINESINHEAVY"/>
</dbReference>
<dbReference type="PROSITE" id="PS50067">
    <property type="entry name" value="KINESIN_MOTOR_2"/>
    <property type="match status" value="1"/>
</dbReference>
<feature type="compositionally biased region" description="Basic and acidic residues" evidence="12">
    <location>
        <begin position="688"/>
        <end position="700"/>
    </location>
</feature>
<evidence type="ECO:0000256" key="2">
    <source>
        <dbReference type="ARBA" id="ARBA00022490"/>
    </source>
</evidence>
<comment type="similarity">
    <text evidence="10">Belongs to the TRAFAC class myosin-kinesin ATPase superfamily. Kinesin family.</text>
</comment>
<dbReference type="AlphaFoldDB" id="Q4TBE0"/>
<dbReference type="GO" id="GO:0007292">
    <property type="term" value="P:female gamete generation"/>
    <property type="evidence" value="ECO:0007669"/>
    <property type="project" value="UniProtKB-ARBA"/>
</dbReference>
<dbReference type="InterPro" id="IPR027417">
    <property type="entry name" value="P-loop_NTPase"/>
</dbReference>
<evidence type="ECO:0000259" key="13">
    <source>
        <dbReference type="PROSITE" id="PS50067"/>
    </source>
</evidence>
<evidence type="ECO:0000256" key="9">
    <source>
        <dbReference type="ARBA" id="ARBA00069521"/>
    </source>
</evidence>
<dbReference type="GO" id="GO:0030951">
    <property type="term" value="P:establishment or maintenance of microtubule cytoskeleton polarity"/>
    <property type="evidence" value="ECO:0007669"/>
    <property type="project" value="UniProtKB-ARBA"/>
</dbReference>
<comment type="subcellular location">
    <subcellularLocation>
        <location evidence="1">Cytoplasm</location>
        <location evidence="1">Cytoskeleton</location>
    </subcellularLocation>
</comment>
<keyword evidence="3" id="KW-0493">Microtubule</keyword>
<dbReference type="Gene3D" id="3.40.850.10">
    <property type="entry name" value="Kinesin motor domain"/>
    <property type="match status" value="1"/>
</dbReference>
<evidence type="ECO:0000256" key="1">
    <source>
        <dbReference type="ARBA" id="ARBA00004245"/>
    </source>
</evidence>
<keyword evidence="4 10" id="KW-0547">Nucleotide-binding</keyword>
<accession>Q4TBE0</accession>
<evidence type="ECO:0000256" key="12">
    <source>
        <dbReference type="SAM" id="MobiDB-lite"/>
    </source>
</evidence>
<evidence type="ECO:0000256" key="3">
    <source>
        <dbReference type="ARBA" id="ARBA00022701"/>
    </source>
</evidence>
<dbReference type="GO" id="GO:0003777">
    <property type="term" value="F:microtubule motor activity"/>
    <property type="evidence" value="ECO:0007669"/>
    <property type="project" value="InterPro"/>
</dbReference>
<evidence type="ECO:0000256" key="7">
    <source>
        <dbReference type="ARBA" id="ARBA00023175"/>
    </source>
</evidence>
<dbReference type="InterPro" id="IPR036961">
    <property type="entry name" value="Kinesin_motor_dom_sf"/>
</dbReference>
<keyword evidence="5 10" id="KW-0067">ATP-binding</keyword>
<keyword evidence="6 11" id="KW-0175">Coiled coil</keyword>
<keyword evidence="7 10" id="KW-0505">Motor protein</keyword>
<dbReference type="InterPro" id="IPR001752">
    <property type="entry name" value="Kinesin_motor_dom"/>
</dbReference>
<reference evidence="14" key="2">
    <citation type="submission" date="2004-02" db="EMBL/GenBank/DDBJ databases">
        <authorList>
            <consortium name="Genoscope"/>
            <consortium name="Whitehead Institute Centre for Genome Research"/>
        </authorList>
    </citation>
    <scope>NUCLEOTIDE SEQUENCE</scope>
</reference>
<comment type="caution">
    <text evidence="14">The sequence shown here is derived from an EMBL/GenBank/DDBJ whole genome shotgun (WGS) entry which is preliminary data.</text>
</comment>
<keyword evidence="2" id="KW-0963">Cytoplasm</keyword>
<evidence type="ECO:0000256" key="8">
    <source>
        <dbReference type="ARBA" id="ARBA00023212"/>
    </source>
</evidence>
<dbReference type="EMBL" id="CAAE01007138">
    <property type="protein sequence ID" value="CAF89792.1"/>
    <property type="molecule type" value="Genomic_DNA"/>
</dbReference>
<dbReference type="GO" id="GO:0005524">
    <property type="term" value="F:ATP binding"/>
    <property type="evidence" value="ECO:0007669"/>
    <property type="project" value="UniProtKB-UniRule"/>
</dbReference>
<organism evidence="14">
    <name type="scientific">Tetraodon nigroviridis</name>
    <name type="common">Spotted green pufferfish</name>
    <name type="synonym">Chelonodon nigroviridis</name>
    <dbReference type="NCBI Taxonomy" id="99883"/>
    <lineage>
        <taxon>Eukaryota</taxon>
        <taxon>Metazoa</taxon>
        <taxon>Chordata</taxon>
        <taxon>Craniata</taxon>
        <taxon>Vertebrata</taxon>
        <taxon>Euteleostomi</taxon>
        <taxon>Actinopterygii</taxon>
        <taxon>Neopterygii</taxon>
        <taxon>Teleostei</taxon>
        <taxon>Neoteleostei</taxon>
        <taxon>Acanthomorphata</taxon>
        <taxon>Eupercaria</taxon>
        <taxon>Tetraodontiformes</taxon>
        <taxon>Tetradontoidea</taxon>
        <taxon>Tetraodontidae</taxon>
        <taxon>Tetraodon</taxon>
    </lineage>
</organism>
<protein>
    <recommendedName>
        <fullName evidence="9">Kinesin heavy chain</fullName>
    </recommendedName>
</protein>
<dbReference type="KEGG" id="tng:GSTEN00003797G001"/>
<dbReference type="PANTHER" id="PTHR47968:SF36">
    <property type="entry name" value="KINESIN HEAVY CHAIN ISOFORM X1"/>
    <property type="match status" value="1"/>
</dbReference>
<gene>
    <name evidence="14" type="ORF">GSTENG00003797001</name>
</gene>
<feature type="compositionally biased region" description="Low complexity" evidence="12">
    <location>
        <begin position="976"/>
        <end position="1011"/>
    </location>
</feature>
<feature type="region of interest" description="Disordered" evidence="12">
    <location>
        <begin position="958"/>
        <end position="1060"/>
    </location>
</feature>
<evidence type="ECO:0000313" key="14">
    <source>
        <dbReference type="EMBL" id="CAF89792.1"/>
    </source>
</evidence>
<evidence type="ECO:0000256" key="4">
    <source>
        <dbReference type="ARBA" id="ARBA00022741"/>
    </source>
</evidence>
<evidence type="ECO:0000256" key="11">
    <source>
        <dbReference type="SAM" id="Coils"/>
    </source>
</evidence>
<feature type="domain" description="Kinesin motor" evidence="13">
    <location>
        <begin position="115"/>
        <end position="445"/>
    </location>
</feature>
<feature type="compositionally biased region" description="Gly residues" evidence="12">
    <location>
        <begin position="634"/>
        <end position="644"/>
    </location>
</feature>
<dbReference type="GO" id="GO:0005874">
    <property type="term" value="C:microtubule"/>
    <property type="evidence" value="ECO:0007669"/>
    <property type="project" value="UniProtKB-KW"/>
</dbReference>
<dbReference type="GO" id="GO:0007097">
    <property type="term" value="P:nuclear migration"/>
    <property type="evidence" value="ECO:0007669"/>
    <property type="project" value="UniProtKB-ARBA"/>
</dbReference>
<dbReference type="CDD" id="cd01369">
    <property type="entry name" value="KISc_KHC_KIF5"/>
    <property type="match status" value="1"/>
</dbReference>
<dbReference type="GO" id="GO:0008017">
    <property type="term" value="F:microtubule binding"/>
    <property type="evidence" value="ECO:0007669"/>
    <property type="project" value="InterPro"/>
</dbReference>
<feature type="coiled-coil region" evidence="11">
    <location>
        <begin position="586"/>
        <end position="627"/>
    </location>
</feature>
<dbReference type="SUPFAM" id="SSF52540">
    <property type="entry name" value="P-loop containing nucleoside triphosphate hydrolases"/>
    <property type="match status" value="1"/>
</dbReference>
<feature type="region of interest" description="Disordered" evidence="12">
    <location>
        <begin position="492"/>
        <end position="526"/>
    </location>
</feature>
<feature type="region of interest" description="Disordered" evidence="12">
    <location>
        <begin position="632"/>
        <end position="790"/>
    </location>
</feature>
<reference evidence="14" key="1">
    <citation type="journal article" date="2004" name="Nature">
        <title>Genome duplication in the teleost fish Tetraodon nigroviridis reveals the early vertebrate proto-karyotype.</title>
        <authorList>
            <person name="Jaillon O."/>
            <person name="Aury J.-M."/>
            <person name="Brunet F."/>
            <person name="Petit J.-L."/>
            <person name="Stange-Thomann N."/>
            <person name="Mauceli E."/>
            <person name="Bouneau L."/>
            <person name="Fischer C."/>
            <person name="Ozouf-Costaz C."/>
            <person name="Bernot A."/>
            <person name="Nicaud S."/>
            <person name="Jaffe D."/>
            <person name="Fisher S."/>
            <person name="Lutfalla G."/>
            <person name="Dossat C."/>
            <person name="Segurens B."/>
            <person name="Dasilva C."/>
            <person name="Salanoubat M."/>
            <person name="Levy M."/>
            <person name="Boudet N."/>
            <person name="Castellano S."/>
            <person name="Anthouard V."/>
            <person name="Jubin C."/>
            <person name="Castelli V."/>
            <person name="Katinka M."/>
            <person name="Vacherie B."/>
            <person name="Biemont C."/>
            <person name="Skalli Z."/>
            <person name="Cattolico L."/>
            <person name="Poulain J."/>
            <person name="De Berardinis V."/>
            <person name="Cruaud C."/>
            <person name="Duprat S."/>
            <person name="Brottier P."/>
            <person name="Coutanceau J.-P."/>
            <person name="Gouzy J."/>
            <person name="Parra G."/>
            <person name="Lardier G."/>
            <person name="Chapple C."/>
            <person name="McKernan K.J."/>
            <person name="McEwan P."/>
            <person name="Bosak S."/>
            <person name="Kellis M."/>
            <person name="Volff J.-N."/>
            <person name="Guigo R."/>
            <person name="Zody M.C."/>
            <person name="Mesirov J."/>
            <person name="Lindblad-Toh K."/>
            <person name="Birren B."/>
            <person name="Nusbaum C."/>
            <person name="Kahn D."/>
            <person name="Robinson-Rechavi M."/>
            <person name="Laudet V."/>
            <person name="Schachter V."/>
            <person name="Quetier F."/>
            <person name="Saurin W."/>
            <person name="Scarpelli C."/>
            <person name="Wincker P."/>
            <person name="Lander E.S."/>
            <person name="Weissenbach J."/>
            <person name="Roest Crollius H."/>
        </authorList>
    </citation>
    <scope>NUCLEOTIDE SEQUENCE [LARGE SCALE GENOMIC DNA]</scope>
</reference>
<dbReference type="InterPro" id="IPR019821">
    <property type="entry name" value="Kinesin_motor_CS"/>
</dbReference>
<keyword evidence="8" id="KW-0206">Cytoskeleton</keyword>
<evidence type="ECO:0000256" key="6">
    <source>
        <dbReference type="ARBA" id="ARBA00023054"/>
    </source>
</evidence>
<dbReference type="GO" id="GO:0048489">
    <property type="term" value="P:synaptic vesicle transport"/>
    <property type="evidence" value="ECO:0007669"/>
    <property type="project" value="UniProtKB-ARBA"/>
</dbReference>
<dbReference type="Pfam" id="PF00225">
    <property type="entry name" value="Kinesin"/>
    <property type="match status" value="1"/>
</dbReference>
<dbReference type="FunFam" id="3.40.850.10:FF:000067">
    <property type="entry name" value="Kinesin-like protein"/>
    <property type="match status" value="1"/>
</dbReference>
<dbReference type="GO" id="GO:0098957">
    <property type="term" value="P:anterograde axonal transport of mitochondrion"/>
    <property type="evidence" value="ECO:0007669"/>
    <property type="project" value="UniProtKB-ARBA"/>
</dbReference>
<dbReference type="PROSITE" id="PS00411">
    <property type="entry name" value="KINESIN_MOTOR_1"/>
    <property type="match status" value="1"/>
</dbReference>
<feature type="compositionally biased region" description="Gly residues" evidence="12">
    <location>
        <begin position="1012"/>
        <end position="1021"/>
    </location>
</feature>
<dbReference type="GO" id="GO:0032991">
    <property type="term" value="C:protein-containing complex"/>
    <property type="evidence" value="ECO:0007669"/>
    <property type="project" value="UniProtKB-ARBA"/>
</dbReference>
<feature type="binding site" evidence="10">
    <location>
        <begin position="192"/>
        <end position="199"/>
    </location>
    <ligand>
        <name>ATP</name>
        <dbReference type="ChEBI" id="CHEBI:30616"/>
    </ligand>
</feature>
<sequence length="1060" mass="116035">MPASSSVVSSFERIFRSSSTSNSSREWRELLSSVLKRFSQEESNQCSQLRSLDRTSAQFAASAVIGATRPSGHMTSWTKASSRSCVKGKPRRSGSCAARSSSGVMEAAAGGGVCGVRVMCRFRPLNDAERSRGDKFIPKFNGDDTVVVAGKPYVFDQVFTPNTEQVQVYDTCARQIVKDVLGGYNGTIFAYGQTSSGKTHTMEGNLHDPPLMGIIPRIAGDIFDHIYSMDENLEFHIKVSYFEIYLDKIRDLLDVSKTNLAVHEDKNRVPYVKGCTERFVSSPEEVMDVIDEGKANRHVAVTNMNEHSSRSHSIFLISIKQENVETETKLSGKLYLVDLAGSEKVAPQPVGEADGQVSKTGAEGAVLDEAKNINKSLSALGNVIAALSEGTKSHVPYRDSKMTRILQDSLGGNCRTTIIICCSPSVYNEAETKSTLMFGQRAKTIKNTVSVNLELTAEEWKKKYEKEKERNRSLSVVVQKLENELKRWRKGESVPVEEQLSSRNKKGSSESAVTDTLAPPPTPLSDEEKTQYEALITDLYQQLDDKVGLDLDLGPGLDLDFGLGLDLGLENLELMQMNLPFQDDEINQQSQMVEKLNQQMVEQDELLLSGRQEYERLQEELLRLQRGQRCCQRGGEGGAAGSGGARRQLRPQEPGGGDQEPLQQAAERGAGSQNGESGGHPEGVLHAAGDHVPPKEEVSRDPQPAPARPERGGRSPGDQRTASDGDQRSHGGGVHHSSPLRQQDEVGGEVGAPPEQTAGAQLGGEPGEDGGHREGAQHLPAAGLPGQMHELLVMDKEKEHMSRLKDAAEMKRTLEEQMENHREVHHRQLSRLRDELELKQRSMDQIKDGNQALQLETRKLQADLDRVRAEEQKKEQRLQKLLILNEKREQAKEDLKGLEETVAKELQMLHNLRKIFIQDMGARIQNSSEKDCDEAGGSLAQRQRIVFLENNLEQLSKVHKQVSPAQQAPPPRRRLGPAGDVSVDSGGAAGAGQRRPALPAAQAGEASARYGRAGGGAGGGPAERQGRPPPGTAGATSRRWSASKRPCAPRASPGEHPQPR</sequence>
<dbReference type="PANTHER" id="PTHR47968">
    <property type="entry name" value="CENTROMERE PROTEIN E"/>
    <property type="match status" value="1"/>
</dbReference>
<dbReference type="OrthoDB" id="3176171at2759"/>
<evidence type="ECO:0000256" key="10">
    <source>
        <dbReference type="PROSITE-ProRule" id="PRU00283"/>
    </source>
</evidence>
<dbReference type="Gene3D" id="6.10.250.1590">
    <property type="match status" value="1"/>
</dbReference>